<sequence>MVKPENKLARPPQKSPAGGTPAKPKPATAPKPKTPTPPKPPKPTPEHKKSSSTVKSTSNVNKPTTSTLLDPERNLWEEAWMSVDVGEANRKRLTQKWHAKNLNRVGKLPKENECSGRWKPRSTLLYFWLDILGSRRIITGCI</sequence>
<evidence type="ECO:0000313" key="3">
    <source>
        <dbReference type="Proteomes" id="UP000249402"/>
    </source>
</evidence>
<proteinExistence type="predicted"/>
<dbReference type="GeneID" id="37229523"/>
<name>A0A395H056_9EURO</name>
<protein>
    <submittedName>
        <fullName evidence="2">Uncharacterized protein</fullName>
    </submittedName>
</protein>
<feature type="region of interest" description="Disordered" evidence="1">
    <location>
        <begin position="1"/>
        <end position="72"/>
    </location>
</feature>
<dbReference type="STRING" id="1448316.A0A395H056"/>
<evidence type="ECO:0000313" key="2">
    <source>
        <dbReference type="EMBL" id="RAL01222.1"/>
    </source>
</evidence>
<dbReference type="OrthoDB" id="1577640at2759"/>
<keyword evidence="3" id="KW-1185">Reference proteome</keyword>
<feature type="compositionally biased region" description="Low complexity" evidence="1">
    <location>
        <begin position="51"/>
        <end position="62"/>
    </location>
</feature>
<evidence type="ECO:0000256" key="1">
    <source>
        <dbReference type="SAM" id="MobiDB-lite"/>
    </source>
</evidence>
<accession>A0A395H056</accession>
<dbReference type="Proteomes" id="UP000249402">
    <property type="component" value="Unassembled WGS sequence"/>
</dbReference>
<gene>
    <name evidence="2" type="ORF">BO80DRAFT_63107</name>
</gene>
<dbReference type="RefSeq" id="XP_025575549.1">
    <property type="nucleotide sequence ID" value="XM_025724658.1"/>
</dbReference>
<organism evidence="2 3">
    <name type="scientific">Aspergillus ibericus CBS 121593</name>
    <dbReference type="NCBI Taxonomy" id="1448316"/>
    <lineage>
        <taxon>Eukaryota</taxon>
        <taxon>Fungi</taxon>
        <taxon>Dikarya</taxon>
        <taxon>Ascomycota</taxon>
        <taxon>Pezizomycotina</taxon>
        <taxon>Eurotiomycetes</taxon>
        <taxon>Eurotiomycetidae</taxon>
        <taxon>Eurotiales</taxon>
        <taxon>Aspergillaceae</taxon>
        <taxon>Aspergillus</taxon>
        <taxon>Aspergillus subgen. Circumdati</taxon>
    </lineage>
</organism>
<feature type="compositionally biased region" description="Pro residues" evidence="1">
    <location>
        <begin position="23"/>
        <end position="43"/>
    </location>
</feature>
<dbReference type="AlphaFoldDB" id="A0A395H056"/>
<dbReference type="VEuPathDB" id="FungiDB:BO80DRAFT_63107"/>
<reference evidence="2 3" key="1">
    <citation type="submission" date="2018-02" db="EMBL/GenBank/DDBJ databases">
        <title>The genomes of Aspergillus section Nigri reveals drivers in fungal speciation.</title>
        <authorList>
            <consortium name="DOE Joint Genome Institute"/>
            <person name="Vesth T.C."/>
            <person name="Nybo J."/>
            <person name="Theobald S."/>
            <person name="Brandl J."/>
            <person name="Frisvad J.C."/>
            <person name="Nielsen K.F."/>
            <person name="Lyhne E.K."/>
            <person name="Kogle M.E."/>
            <person name="Kuo A."/>
            <person name="Riley R."/>
            <person name="Clum A."/>
            <person name="Nolan M."/>
            <person name="Lipzen A."/>
            <person name="Salamov A."/>
            <person name="Henrissat B."/>
            <person name="Wiebenga A."/>
            <person name="De vries R.P."/>
            <person name="Grigoriev I.V."/>
            <person name="Mortensen U.H."/>
            <person name="Andersen M.R."/>
            <person name="Baker S.E."/>
        </authorList>
    </citation>
    <scope>NUCLEOTIDE SEQUENCE [LARGE SCALE GENOMIC DNA]</scope>
    <source>
        <strain evidence="2 3">CBS 121593</strain>
    </source>
</reference>
<dbReference type="EMBL" id="KZ824436">
    <property type="protein sequence ID" value="RAL01222.1"/>
    <property type="molecule type" value="Genomic_DNA"/>
</dbReference>